<protein>
    <submittedName>
        <fullName evidence="1">Uncharacterized protein</fullName>
    </submittedName>
</protein>
<accession>A0ABW9MF11</accession>
<dbReference type="EMBL" id="JBGMEF010000039">
    <property type="protein sequence ID" value="MFO3667878.1"/>
    <property type="molecule type" value="Genomic_DNA"/>
</dbReference>
<dbReference type="Proteomes" id="UP001637994">
    <property type="component" value="Unassembled WGS sequence"/>
</dbReference>
<dbReference type="RefSeq" id="WP_009346097.1">
    <property type="nucleotide sequence ID" value="NZ_JBGMEF010000039.1"/>
</dbReference>
<sequence length="49" mass="5271">MDFMLYTKPNTPDIVPFACGYHDRCKGCRNACTGCSSGCKGCTGGWFIG</sequence>
<name>A0ABW9MF11_9FIRM</name>
<evidence type="ECO:0000313" key="2">
    <source>
        <dbReference type="Proteomes" id="UP001637994"/>
    </source>
</evidence>
<gene>
    <name evidence="1" type="ORF">ACCQ42_08855</name>
</gene>
<keyword evidence="2" id="KW-1185">Reference proteome</keyword>
<organism evidence="1 2">
    <name type="scientific">Anaerococcus kampingae</name>
    <dbReference type="NCBI Taxonomy" id="3115614"/>
    <lineage>
        <taxon>Bacteria</taxon>
        <taxon>Bacillati</taxon>
        <taxon>Bacillota</taxon>
        <taxon>Tissierellia</taxon>
        <taxon>Tissierellales</taxon>
        <taxon>Peptoniphilaceae</taxon>
        <taxon>Anaerococcus</taxon>
    </lineage>
</organism>
<evidence type="ECO:0000313" key="1">
    <source>
        <dbReference type="EMBL" id="MFO3667878.1"/>
    </source>
</evidence>
<proteinExistence type="predicted"/>
<comment type="caution">
    <text evidence="1">The sequence shown here is derived from an EMBL/GenBank/DDBJ whole genome shotgun (WGS) entry which is preliminary data.</text>
</comment>
<reference evidence="1 2" key="1">
    <citation type="journal article" date="2025" name="Anaerobe">
        <title>Description of Anaerococcus kampingiae sp. nov., Anaerococcus groningensis sp. nov., Anaerococcus martiniensis sp. nov., and Anaerococcus cruorum sp. nov., isolated from human clinical specimens.</title>
        <authorList>
            <person name="Boiten K.E."/>
            <person name="Meijer J."/>
            <person name="van Wezel E.M."/>
            <person name="Veloo A.C.M."/>
        </authorList>
    </citation>
    <scope>NUCLEOTIDE SEQUENCE [LARGE SCALE GENOMIC DNA]</scope>
    <source>
        <strain evidence="1 2">ENR0874</strain>
    </source>
</reference>